<dbReference type="InterPro" id="IPR057670">
    <property type="entry name" value="SH3_retrovirus"/>
</dbReference>
<dbReference type="EMBL" id="BQNB010021293">
    <property type="protein sequence ID" value="GJU04879.1"/>
    <property type="molecule type" value="Genomic_DNA"/>
</dbReference>
<feature type="region of interest" description="Disordered" evidence="3">
    <location>
        <begin position="182"/>
        <end position="257"/>
    </location>
</feature>
<dbReference type="SUPFAM" id="SSF53098">
    <property type="entry name" value="Ribonuclease H-like"/>
    <property type="match status" value="1"/>
</dbReference>
<keyword evidence="2" id="KW-0378">Hydrolase</keyword>
<dbReference type="SUPFAM" id="SSF56672">
    <property type="entry name" value="DNA/RNA polymerases"/>
    <property type="match status" value="1"/>
</dbReference>
<feature type="domain" description="Integrase catalytic" evidence="4">
    <location>
        <begin position="1"/>
        <end position="112"/>
    </location>
</feature>
<feature type="compositionally biased region" description="Basic and acidic residues" evidence="3">
    <location>
        <begin position="197"/>
        <end position="209"/>
    </location>
</feature>
<sequence>MKDYVTGDASTDDKVLNVMMMLTEDDPLTFEEAVKKRQWRDAMKAAYTPQQNGVAERKNRTIMNMVRSMLTEKQVPKMFWPEAVRWSVHILNRCPTVAVQNQTPEEAWSGVKPVIDYFRVFGCVAHAHVPDQKRSKLDDKSRKCVLLGVSDESKAYRLYDPVSKKIIVSRDVIFEEDESWNWGNDKEENMSSDLEWGDDHNNNEDERYNDAPANSNEPGSSSNASPTPNQESSEIGSPFNDGSDGTNSPSPNVGRARKTPVWMKDYVTGDVSTDDEGLNVMMMLTEDDPLTFEEAVKNRKWRDAMKAEIDSIEKNKTWELTILPAGTKPIGVKWVFKTKLNEKGEVEKHKARLVAKGYAQQYGVDYTEVFAPVARLDTIRLILALAAHHGWDVFQLDVKSAFLQGELKEEVFVQQPPGYEKKGEEDKVYKLTKALYGLKQAPRAWYSKIEAYFVREGFARCSSEHTLFTKSKEGGIEVIQSPNGIFVCQRKYAWEVLARFDMGNSNPVLNPIVPVDMWAVQHWRAGKRLLRYLKGTTELGIFYKRKSKASLEVYTDSLLITSLGIPWFTTWKIPQSLLAFDIKSALSVWLRSITGTSNFTPWRVVVAGCSFSTLMNSLGIVPFRFESVAIS</sequence>
<evidence type="ECO:0000256" key="3">
    <source>
        <dbReference type="SAM" id="MobiDB-lite"/>
    </source>
</evidence>
<name>A0ABQ5IXI9_9ASTR</name>
<dbReference type="PANTHER" id="PTHR42648:SF18">
    <property type="entry name" value="RETROTRANSPOSON, UNCLASSIFIED-LIKE PROTEIN"/>
    <property type="match status" value="1"/>
</dbReference>
<keyword evidence="1" id="KW-0479">Metal-binding</keyword>
<dbReference type="Gene3D" id="3.30.420.10">
    <property type="entry name" value="Ribonuclease H-like superfamily/Ribonuclease H"/>
    <property type="match status" value="1"/>
</dbReference>
<reference evidence="5" key="1">
    <citation type="journal article" date="2022" name="Int. J. Mol. Sci.">
        <title>Draft Genome of Tanacetum Coccineum: Genomic Comparison of Closely Related Tanacetum-Family Plants.</title>
        <authorList>
            <person name="Yamashiro T."/>
            <person name="Shiraishi A."/>
            <person name="Nakayama K."/>
            <person name="Satake H."/>
        </authorList>
    </citation>
    <scope>NUCLEOTIDE SEQUENCE</scope>
</reference>
<keyword evidence="6" id="KW-1185">Reference proteome</keyword>
<accession>A0ABQ5IXI9</accession>
<dbReference type="InterPro" id="IPR013103">
    <property type="entry name" value="RVT_2"/>
</dbReference>
<evidence type="ECO:0000256" key="1">
    <source>
        <dbReference type="ARBA" id="ARBA00022723"/>
    </source>
</evidence>
<organism evidence="5 6">
    <name type="scientific">Tanacetum coccineum</name>
    <dbReference type="NCBI Taxonomy" id="301880"/>
    <lineage>
        <taxon>Eukaryota</taxon>
        <taxon>Viridiplantae</taxon>
        <taxon>Streptophyta</taxon>
        <taxon>Embryophyta</taxon>
        <taxon>Tracheophyta</taxon>
        <taxon>Spermatophyta</taxon>
        <taxon>Magnoliopsida</taxon>
        <taxon>eudicotyledons</taxon>
        <taxon>Gunneridae</taxon>
        <taxon>Pentapetalae</taxon>
        <taxon>asterids</taxon>
        <taxon>campanulids</taxon>
        <taxon>Asterales</taxon>
        <taxon>Asteraceae</taxon>
        <taxon>Asteroideae</taxon>
        <taxon>Anthemideae</taxon>
        <taxon>Anthemidinae</taxon>
        <taxon>Tanacetum</taxon>
    </lineage>
</organism>
<dbReference type="InterPro" id="IPR039537">
    <property type="entry name" value="Retrotran_Ty1/copia-like"/>
</dbReference>
<gene>
    <name evidence="5" type="ORF">Tco_1121309</name>
</gene>
<dbReference type="PROSITE" id="PS50994">
    <property type="entry name" value="INTEGRASE"/>
    <property type="match status" value="1"/>
</dbReference>
<dbReference type="InterPro" id="IPR043502">
    <property type="entry name" value="DNA/RNA_pol_sf"/>
</dbReference>
<dbReference type="Pfam" id="PF25597">
    <property type="entry name" value="SH3_retrovirus"/>
    <property type="match status" value="1"/>
</dbReference>
<feature type="compositionally biased region" description="Polar residues" evidence="3">
    <location>
        <begin position="212"/>
        <end position="235"/>
    </location>
</feature>
<evidence type="ECO:0000259" key="4">
    <source>
        <dbReference type="PROSITE" id="PS50994"/>
    </source>
</evidence>
<dbReference type="Pfam" id="PF07727">
    <property type="entry name" value="RVT_2"/>
    <property type="match status" value="1"/>
</dbReference>
<dbReference type="InterPro" id="IPR012337">
    <property type="entry name" value="RNaseH-like_sf"/>
</dbReference>
<protein>
    <submittedName>
        <fullName evidence="5">Retrovirus-related pol polyprotein from transposon TNT 1-94</fullName>
    </submittedName>
</protein>
<dbReference type="InterPro" id="IPR036397">
    <property type="entry name" value="RNaseH_sf"/>
</dbReference>
<evidence type="ECO:0000256" key="2">
    <source>
        <dbReference type="ARBA" id="ARBA00022801"/>
    </source>
</evidence>
<evidence type="ECO:0000313" key="5">
    <source>
        <dbReference type="EMBL" id="GJU04879.1"/>
    </source>
</evidence>
<proteinExistence type="predicted"/>
<dbReference type="Proteomes" id="UP001151760">
    <property type="component" value="Unassembled WGS sequence"/>
</dbReference>
<dbReference type="InterPro" id="IPR001584">
    <property type="entry name" value="Integrase_cat-core"/>
</dbReference>
<dbReference type="PANTHER" id="PTHR42648">
    <property type="entry name" value="TRANSPOSASE, PUTATIVE-RELATED"/>
    <property type="match status" value="1"/>
</dbReference>
<comment type="caution">
    <text evidence="5">The sequence shown here is derived from an EMBL/GenBank/DDBJ whole genome shotgun (WGS) entry which is preliminary data.</text>
</comment>
<evidence type="ECO:0000313" key="6">
    <source>
        <dbReference type="Proteomes" id="UP001151760"/>
    </source>
</evidence>
<reference evidence="5" key="2">
    <citation type="submission" date="2022-01" db="EMBL/GenBank/DDBJ databases">
        <authorList>
            <person name="Yamashiro T."/>
            <person name="Shiraishi A."/>
            <person name="Satake H."/>
            <person name="Nakayama K."/>
        </authorList>
    </citation>
    <scope>NUCLEOTIDE SEQUENCE</scope>
</reference>